<dbReference type="Proteomes" id="UP001251528">
    <property type="component" value="Unassembled WGS sequence"/>
</dbReference>
<organism evidence="2 3">
    <name type="scientific">Conoideocrella luteorostrata</name>
    <dbReference type="NCBI Taxonomy" id="1105319"/>
    <lineage>
        <taxon>Eukaryota</taxon>
        <taxon>Fungi</taxon>
        <taxon>Dikarya</taxon>
        <taxon>Ascomycota</taxon>
        <taxon>Pezizomycotina</taxon>
        <taxon>Sordariomycetes</taxon>
        <taxon>Hypocreomycetidae</taxon>
        <taxon>Hypocreales</taxon>
        <taxon>Clavicipitaceae</taxon>
        <taxon>Conoideocrella</taxon>
    </lineage>
</organism>
<dbReference type="InterPro" id="IPR011011">
    <property type="entry name" value="Znf_FYVE_PHD"/>
</dbReference>
<feature type="compositionally biased region" description="Polar residues" evidence="1">
    <location>
        <begin position="258"/>
        <end position="270"/>
    </location>
</feature>
<dbReference type="AlphaFoldDB" id="A0AAJ0CBR8"/>
<evidence type="ECO:0000313" key="3">
    <source>
        <dbReference type="Proteomes" id="UP001251528"/>
    </source>
</evidence>
<reference evidence="2" key="1">
    <citation type="submission" date="2023-06" db="EMBL/GenBank/DDBJ databases">
        <title>Conoideocrella luteorostrata (Hypocreales: Clavicipitaceae), a potential biocontrol fungus for elongate hemlock scale in United States Christmas tree production areas.</title>
        <authorList>
            <person name="Barrett H."/>
            <person name="Lovett B."/>
            <person name="Macias A.M."/>
            <person name="Stajich J.E."/>
            <person name="Kasson M.T."/>
        </authorList>
    </citation>
    <scope>NUCLEOTIDE SEQUENCE</scope>
    <source>
        <strain evidence="2">ARSEF 14590</strain>
    </source>
</reference>
<protein>
    <submittedName>
        <fullName evidence="2">Uncharacterized protein</fullName>
    </submittedName>
</protein>
<keyword evidence="3" id="KW-1185">Reference proteome</keyword>
<feature type="region of interest" description="Disordered" evidence="1">
    <location>
        <begin position="343"/>
        <end position="396"/>
    </location>
</feature>
<feature type="region of interest" description="Disordered" evidence="1">
    <location>
        <begin position="202"/>
        <end position="281"/>
    </location>
</feature>
<sequence length="831" mass="92130">MEEAHHDGRLGWGRRVETHFATPASRNINSYNSTPKTLDKTFIGRALARNSHTGSIHGSHEQGVLSRRHVFSEDLPMLGTSAIDGTSEGKPLAETAADQDALAMFDVYGIPRPEGLTLNRDRQSRGSQGKGTQLCHSCGEVLPYEQHCGRCGHDFCHKCASERLQGELVEPTRDFKHYGICQPSRIPDTRNIDKTPAAVLKADPRTPNRRPVTNNPFFLADRSLKEVSSAPQTTTNGRAMRPRRLSDCIPRRFRDRSPSNTSLQGQNNDQGEAKEDFGSSNAGHSLCCSAQAKGSAVEKHRRDGRLSETLQGKIDQLYRHAEDLHNAQNGVGYIATPFGQWGRKSDSATATVTTTSRRQSDMETPTRRPRASRLQSLEDDGGNVVASMPNARDMEQDASANIRSIRLRRLASNRFLKGSSNHSFSIKSSSSKGSLTKSPPDVQHSTNQHNVIHLQSVALSPKSKVRNSSGDPGRAHPGTSDKSLSDRADNDVANSLSALKQDHTVRENSPADLHTNSVRPDLPSLTGYRRHRQDTYLCARTQTPNSEPDPWPTLRRVKQPSRDKPPSTPNSVPRSRQALRKAPSIAETIQPESSCSTPPEWRQSMVRIEDTTQSLPPKIIPAETPLSEWRHNLTKPPPSAPKYSHKSIFCETCNPADLKKYTISNEGSERCRHKDDHSTHQDIHSSNIEDPFSEPRLSVRAIEHSLAWKRVQDGVKGDTSNDQEKMASPLKRDSILGEQKSASVPISPPSPHSCDWKERYLNLRNEIVSSQDMLGPYEHGSRLKGADAYVGYEGDPADELGIEGLTIIIHMKHKDDLVINTDLNGREYKGK</sequence>
<comment type="caution">
    <text evidence="2">The sequence shown here is derived from an EMBL/GenBank/DDBJ whole genome shotgun (WGS) entry which is preliminary data.</text>
</comment>
<gene>
    <name evidence="2" type="ORF">QQS21_012282</name>
</gene>
<feature type="compositionally biased region" description="Low complexity" evidence="1">
    <location>
        <begin position="347"/>
        <end position="357"/>
    </location>
</feature>
<dbReference type="EMBL" id="JASWJB010000499">
    <property type="protein sequence ID" value="KAK2590041.1"/>
    <property type="molecule type" value="Genomic_DNA"/>
</dbReference>
<evidence type="ECO:0000256" key="1">
    <source>
        <dbReference type="SAM" id="MobiDB-lite"/>
    </source>
</evidence>
<feature type="compositionally biased region" description="Basic and acidic residues" evidence="1">
    <location>
        <begin position="722"/>
        <end position="735"/>
    </location>
</feature>
<feature type="compositionally biased region" description="Basic and acidic residues" evidence="1">
    <location>
        <begin position="244"/>
        <end position="257"/>
    </location>
</feature>
<dbReference type="CDD" id="cd00065">
    <property type="entry name" value="FYVE_like_SF"/>
    <property type="match status" value="1"/>
</dbReference>
<feature type="region of interest" description="Disordered" evidence="1">
    <location>
        <begin position="714"/>
        <end position="751"/>
    </location>
</feature>
<dbReference type="SUPFAM" id="SSF57903">
    <property type="entry name" value="FYVE/PHD zinc finger"/>
    <property type="match status" value="1"/>
</dbReference>
<feature type="compositionally biased region" description="Basic and acidic residues" evidence="1">
    <location>
        <begin position="669"/>
        <end position="683"/>
    </location>
</feature>
<proteinExistence type="predicted"/>
<evidence type="ECO:0000313" key="2">
    <source>
        <dbReference type="EMBL" id="KAK2590041.1"/>
    </source>
</evidence>
<feature type="region of interest" description="Disordered" evidence="1">
    <location>
        <begin position="419"/>
        <end position="600"/>
    </location>
</feature>
<accession>A0AAJ0CBR8</accession>
<name>A0AAJ0CBR8_9HYPO</name>
<feature type="region of interest" description="Disordered" evidence="1">
    <location>
        <begin position="669"/>
        <end position="692"/>
    </location>
</feature>
<feature type="compositionally biased region" description="Low complexity" evidence="1">
    <location>
        <begin position="419"/>
        <end position="438"/>
    </location>
</feature>